<proteinExistence type="predicted"/>
<comment type="caution">
    <text evidence="3">The sequence shown here is derived from an EMBL/GenBank/DDBJ whole genome shotgun (WGS) entry which is preliminary data.</text>
</comment>
<evidence type="ECO:0000313" key="3">
    <source>
        <dbReference type="EMBL" id="KAK2579974.1"/>
    </source>
</evidence>
<gene>
    <name evidence="3" type="ORF">KPH14_012727</name>
</gene>
<dbReference type="Pfam" id="PF26634">
    <property type="entry name" value="DUF8207"/>
    <property type="match status" value="1"/>
</dbReference>
<dbReference type="EMBL" id="JAIFRP010000069">
    <property type="protein sequence ID" value="KAK2579974.1"/>
    <property type="molecule type" value="Genomic_DNA"/>
</dbReference>
<feature type="compositionally biased region" description="Basic residues" evidence="1">
    <location>
        <begin position="11"/>
        <end position="23"/>
    </location>
</feature>
<dbReference type="InterPro" id="IPR058520">
    <property type="entry name" value="DUF8207"/>
</dbReference>
<feature type="compositionally biased region" description="Polar residues" evidence="1">
    <location>
        <begin position="95"/>
        <end position="105"/>
    </location>
</feature>
<sequence length="390" mass="44987">MKKRRPELLKKEKKLFKRSRKRAQTFGKKYNSLKSGKTEMEDLLHKSYKPIVDPLKQIVENTLKDDIEHDASQSEIDKDGTEKKIMKRIKRKTMSDTPSTSNFTPESKIKRLKKNEKRMFSSSILRDDEGKKQASMNVSSEEDVSIIAPEAQSTQQPDRDSDIEYYESRRWDNNENESSSAIENMSVTDSRVLKNLGPISREYVKLLLTDRNNVVDNTYGVYFRNNNMMLGQSTFSIDKNENIYVDNKKIEGSPGILKLIFRRMPDDEMYGKADLDKYKSILQITNAHRKDFSSFGQMRGNKGHKYRHIIAPLFTQKSGTGITTDLLPEYKRVLKGSSHSSNIDYVHWNDANELVDRLRLLIASRDAGNTGVDNEILSILEELREEGIIV</sequence>
<dbReference type="PANTHER" id="PTHR35374:SF1">
    <property type="entry name" value="PROTEIN KINASE DOMAIN-CONTAINING PROTEIN"/>
    <property type="match status" value="1"/>
</dbReference>
<evidence type="ECO:0000256" key="1">
    <source>
        <dbReference type="SAM" id="MobiDB-lite"/>
    </source>
</evidence>
<accession>A0AAD9RHQ0</accession>
<reference evidence="3" key="1">
    <citation type="submission" date="2021-08" db="EMBL/GenBank/DDBJ databases">
        <authorList>
            <person name="Misof B."/>
            <person name="Oliver O."/>
            <person name="Podsiadlowski L."/>
            <person name="Donath A."/>
            <person name="Peters R."/>
            <person name="Mayer C."/>
            <person name="Rust J."/>
            <person name="Gunkel S."/>
            <person name="Lesny P."/>
            <person name="Martin S."/>
            <person name="Oeyen J.P."/>
            <person name="Petersen M."/>
            <person name="Panagiotis P."/>
            <person name="Wilbrandt J."/>
            <person name="Tanja T."/>
        </authorList>
    </citation>
    <scope>NUCLEOTIDE SEQUENCE</scope>
    <source>
        <strain evidence="3">GBR_01_08_01A</strain>
        <tissue evidence="3">Thorax + abdomen</tissue>
    </source>
</reference>
<protein>
    <recommendedName>
        <fullName evidence="2">DUF8207 domain-containing protein</fullName>
    </recommendedName>
</protein>
<feature type="region of interest" description="Disordered" evidence="1">
    <location>
        <begin position="1"/>
        <end position="32"/>
    </location>
</feature>
<dbReference type="Proteomes" id="UP001258017">
    <property type="component" value="Unassembled WGS sequence"/>
</dbReference>
<organism evidence="3 4">
    <name type="scientific">Odynerus spinipes</name>
    <dbReference type="NCBI Taxonomy" id="1348599"/>
    <lineage>
        <taxon>Eukaryota</taxon>
        <taxon>Metazoa</taxon>
        <taxon>Ecdysozoa</taxon>
        <taxon>Arthropoda</taxon>
        <taxon>Hexapoda</taxon>
        <taxon>Insecta</taxon>
        <taxon>Pterygota</taxon>
        <taxon>Neoptera</taxon>
        <taxon>Endopterygota</taxon>
        <taxon>Hymenoptera</taxon>
        <taxon>Apocrita</taxon>
        <taxon>Aculeata</taxon>
        <taxon>Vespoidea</taxon>
        <taxon>Vespidae</taxon>
        <taxon>Eumeninae</taxon>
        <taxon>Odynerus</taxon>
    </lineage>
</organism>
<feature type="domain" description="DUF8207" evidence="2">
    <location>
        <begin position="215"/>
        <end position="314"/>
    </location>
</feature>
<evidence type="ECO:0000259" key="2">
    <source>
        <dbReference type="Pfam" id="PF26634"/>
    </source>
</evidence>
<feature type="compositionally biased region" description="Basic and acidic residues" evidence="1">
    <location>
        <begin position="1"/>
        <end position="10"/>
    </location>
</feature>
<dbReference type="AlphaFoldDB" id="A0AAD9RHQ0"/>
<feature type="region of interest" description="Disordered" evidence="1">
    <location>
        <begin position="88"/>
        <end position="161"/>
    </location>
</feature>
<name>A0AAD9RHQ0_9HYME</name>
<reference evidence="3" key="2">
    <citation type="journal article" date="2023" name="Commun. Biol.">
        <title>Intrasexual cuticular hydrocarbon dimorphism in a wasp sheds light on hydrocarbon biosynthesis genes in Hymenoptera.</title>
        <authorList>
            <person name="Moris V.C."/>
            <person name="Podsiadlowski L."/>
            <person name="Martin S."/>
            <person name="Oeyen J.P."/>
            <person name="Donath A."/>
            <person name="Petersen M."/>
            <person name="Wilbrandt J."/>
            <person name="Misof B."/>
            <person name="Liedtke D."/>
            <person name="Thamm M."/>
            <person name="Scheiner R."/>
            <person name="Schmitt T."/>
            <person name="Niehuis O."/>
        </authorList>
    </citation>
    <scope>NUCLEOTIDE SEQUENCE</scope>
    <source>
        <strain evidence="3">GBR_01_08_01A</strain>
    </source>
</reference>
<keyword evidence="4" id="KW-1185">Reference proteome</keyword>
<dbReference type="PANTHER" id="PTHR35374">
    <property type="entry name" value="CYCLIN-DEPENDENT KINASE 11A-LIKE"/>
    <property type="match status" value="1"/>
</dbReference>
<evidence type="ECO:0000313" key="4">
    <source>
        <dbReference type="Proteomes" id="UP001258017"/>
    </source>
</evidence>